<dbReference type="EMBL" id="CACRUO010000065">
    <property type="protein sequence ID" value="VYU54813.1"/>
    <property type="molecule type" value="Genomic_DNA"/>
</dbReference>
<name>A0A6N3FTM6_STASI</name>
<evidence type="ECO:0000313" key="1">
    <source>
        <dbReference type="EMBL" id="VYU54813.1"/>
    </source>
</evidence>
<reference evidence="1" key="1">
    <citation type="submission" date="2019-11" db="EMBL/GenBank/DDBJ databases">
        <authorList>
            <person name="Feng L."/>
        </authorList>
    </citation>
    <scope>NUCLEOTIDE SEQUENCE</scope>
    <source>
        <strain evidence="1">SsimulansLFYP27</strain>
    </source>
</reference>
<proteinExistence type="predicted"/>
<organism evidence="1">
    <name type="scientific">Staphylococcus simulans</name>
    <dbReference type="NCBI Taxonomy" id="1286"/>
    <lineage>
        <taxon>Bacteria</taxon>
        <taxon>Bacillati</taxon>
        <taxon>Bacillota</taxon>
        <taxon>Bacilli</taxon>
        <taxon>Bacillales</taxon>
        <taxon>Staphylococcaceae</taxon>
        <taxon>Staphylococcus</taxon>
    </lineage>
</organism>
<dbReference type="KEGG" id="ssif:AL483_10565"/>
<gene>
    <name evidence="1" type="ORF">SSLFYP27_02619</name>
</gene>
<sequence length="219" mass="24442">MGKYCTTCKNALQSSEAFCTQCGTPSQFSRSEVIHQQKDYGRIKTFVWCSVLVLVFLALVAGLFYGVLAFWSNQVGKAQPRASHLPPTHKVEIDVNSPMFSQGYMHAPNTEGYEGFEIGETKSAIEREYGRAEGAKTIDGKKAELYGNIGVSYNSNNQVSHVFVVPGKMTKDDFTDFHNGPDEISNGNWYYDTDKANGFSIKVYTSKNDIEAIENIMQR</sequence>
<protein>
    <submittedName>
        <fullName evidence="1">Uncharacterized protein</fullName>
    </submittedName>
</protein>
<dbReference type="RefSeq" id="WP_002480203.1">
    <property type="nucleotide sequence ID" value="NZ_CACRUO010000065.1"/>
</dbReference>
<accession>A0A6N3FTM6</accession>
<dbReference type="AlphaFoldDB" id="A0A6N3FTM6"/>